<dbReference type="Pfam" id="PF07757">
    <property type="entry name" value="AdoMet_MTase"/>
    <property type="match status" value="1"/>
</dbReference>
<dbReference type="FunCoup" id="N1JPR8">
    <property type="interactions" value="80"/>
</dbReference>
<evidence type="ECO:0000256" key="2">
    <source>
        <dbReference type="ARBA" id="ARBA00009056"/>
    </source>
</evidence>
<evidence type="ECO:0000256" key="5">
    <source>
        <dbReference type="ARBA" id="ARBA00022490"/>
    </source>
</evidence>
<dbReference type="GO" id="GO:0005737">
    <property type="term" value="C:cytoplasm"/>
    <property type="evidence" value="ECO:0007669"/>
    <property type="project" value="UniProtKB-SubCell"/>
</dbReference>
<comment type="subcellular location">
    <subcellularLocation>
        <location evidence="1 11">Cytoplasm</location>
    </subcellularLocation>
</comment>
<evidence type="ECO:0000313" key="12">
    <source>
        <dbReference type="EMBL" id="CCU82695.1"/>
    </source>
</evidence>
<comment type="function">
    <text evidence="11">Adenosyl-L-methionine (AdoMet)-dependent tRNA (uracil-O(2)-)-methyltransferase.</text>
</comment>
<proteinExistence type="inferred from homology"/>
<comment type="similarity">
    <text evidence="2 11">Belongs to the TRM44 family.</text>
</comment>
<comment type="catalytic activity">
    <reaction evidence="10 11">
        <text>uridine(44) in tRNA(Ser) + S-adenosyl-L-methionine = 2'-O-methyluridine(44) in tRNA(Ser) + S-adenosyl-L-homocysteine + H(+)</text>
        <dbReference type="Rhea" id="RHEA:43100"/>
        <dbReference type="Rhea" id="RHEA-COMP:10339"/>
        <dbReference type="Rhea" id="RHEA-COMP:10340"/>
        <dbReference type="ChEBI" id="CHEBI:15378"/>
        <dbReference type="ChEBI" id="CHEBI:57856"/>
        <dbReference type="ChEBI" id="CHEBI:59789"/>
        <dbReference type="ChEBI" id="CHEBI:65315"/>
        <dbReference type="ChEBI" id="CHEBI:74478"/>
        <dbReference type="EC" id="2.1.1.211"/>
    </reaction>
</comment>
<evidence type="ECO:0000256" key="1">
    <source>
        <dbReference type="ARBA" id="ARBA00004496"/>
    </source>
</evidence>
<sequence length="505" mass="55718">MVFTPQRVQPDAAPELIQNPSTWNWTPLYRHECTFGPEIFKGVMLNLIRHPNINSNHLFRADISFDEPYDASHAAAWTGDGVGLVEFQGLETTRVMRRMLIPRNMLVDKALEQTCLFSEQSGPQPARSVVTYLPHITRADEAPFYHPAVGGIAFVHDWDGAGGHGSVSISYAFFHGEARTEKLERTALHLLAVLHKHGHGTAAGYVKRVHHDILLPQPVVQNTYARLKATYASPLIRHWAEATDAAKHVFEDLAIAAFLIELWREMYARDAFPGFVDIGCGNGLLVHILCSEGYAGWGFDARRRKSWQAYDGKQGGARLREMVLIPALLRHSPAAPANKEAHGDAAASADPPDLGSLARGGASIATHDGLFPSGPFIISNHADELTPWTALLATQSRCHFIMIPCCSHDLSGARFRAPQSTSSRAPQSAYATLVAWLTRIATDCGWQVEREMLRMPSTRNTALIGRQRARPFADIDLQQVLEAYGGGLGWEENARKLLRGGVRAH</sequence>
<evidence type="ECO:0000256" key="10">
    <source>
        <dbReference type="ARBA" id="ARBA00047957"/>
    </source>
</evidence>
<comment type="caution">
    <text evidence="12">The sequence shown here is derived from an EMBL/GenBank/DDBJ whole genome shotgun (WGS) entry which is preliminary data.</text>
</comment>
<keyword evidence="8 11" id="KW-0949">S-adenosyl-L-methionine</keyword>
<evidence type="ECO:0000256" key="8">
    <source>
        <dbReference type="ARBA" id="ARBA00022691"/>
    </source>
</evidence>
<gene>
    <name evidence="12" type="ORF">BGHDH14_bgh02983</name>
</gene>
<keyword evidence="13" id="KW-1185">Reference proteome</keyword>
<dbReference type="OrthoDB" id="10047021at2759"/>
<evidence type="ECO:0000256" key="4">
    <source>
        <dbReference type="ARBA" id="ARBA00017788"/>
    </source>
</evidence>
<dbReference type="HOGENOM" id="CLU_018580_2_0_1"/>
<dbReference type="STRING" id="546991.N1JPR8"/>
<organism evidence="12 13">
    <name type="scientific">Blumeria graminis f. sp. hordei (strain DH14)</name>
    <name type="common">Barley powdery mildew</name>
    <name type="synonym">Oidium monilioides f. sp. hordei</name>
    <dbReference type="NCBI Taxonomy" id="546991"/>
    <lineage>
        <taxon>Eukaryota</taxon>
        <taxon>Fungi</taxon>
        <taxon>Dikarya</taxon>
        <taxon>Ascomycota</taxon>
        <taxon>Pezizomycotina</taxon>
        <taxon>Leotiomycetes</taxon>
        <taxon>Erysiphales</taxon>
        <taxon>Erysiphaceae</taxon>
        <taxon>Blumeria</taxon>
        <taxon>Blumeria hordei</taxon>
    </lineage>
</organism>
<name>N1JPR8_BLUG1</name>
<keyword evidence="7 11" id="KW-0808">Transferase</keyword>
<dbReference type="EMBL" id="CAUH01006852">
    <property type="protein sequence ID" value="CCU82695.1"/>
    <property type="molecule type" value="Genomic_DNA"/>
</dbReference>
<dbReference type="PANTHER" id="PTHR21210:SF0">
    <property type="entry name" value="TRNA (URACIL-O(2)-)-METHYLTRANSFERASE-RELATED"/>
    <property type="match status" value="1"/>
</dbReference>
<dbReference type="AlphaFoldDB" id="N1JPR8"/>
<dbReference type="InterPro" id="IPR011671">
    <property type="entry name" value="tRNA_uracil_MeTrfase"/>
</dbReference>
<evidence type="ECO:0000256" key="11">
    <source>
        <dbReference type="RuleBase" id="RU368004"/>
    </source>
</evidence>
<dbReference type="InParanoid" id="N1JPR8"/>
<evidence type="ECO:0000256" key="3">
    <source>
        <dbReference type="ARBA" id="ARBA00012795"/>
    </source>
</evidence>
<dbReference type="GO" id="GO:0030488">
    <property type="term" value="P:tRNA methylation"/>
    <property type="evidence" value="ECO:0007669"/>
    <property type="project" value="UniProtKB-UniRule"/>
</dbReference>
<dbReference type="EC" id="2.1.1.211" evidence="3 11"/>
<reference evidence="12 13" key="1">
    <citation type="journal article" date="2010" name="Science">
        <title>Genome expansion and gene loss in powdery mildew fungi reveal tradeoffs in extreme parasitism.</title>
        <authorList>
            <person name="Spanu P.D."/>
            <person name="Abbott J.C."/>
            <person name="Amselem J."/>
            <person name="Burgis T.A."/>
            <person name="Soanes D.M."/>
            <person name="Stueber K."/>
            <person name="Ver Loren van Themaat E."/>
            <person name="Brown J.K.M."/>
            <person name="Butcher S.A."/>
            <person name="Gurr S.J."/>
            <person name="Lebrun M.-H."/>
            <person name="Ridout C.J."/>
            <person name="Schulze-Lefert P."/>
            <person name="Talbot N.J."/>
            <person name="Ahmadinejad N."/>
            <person name="Ametz C."/>
            <person name="Barton G.R."/>
            <person name="Benjdia M."/>
            <person name="Bidzinski P."/>
            <person name="Bindschedler L.V."/>
            <person name="Both M."/>
            <person name="Brewer M.T."/>
            <person name="Cadle-Davidson L."/>
            <person name="Cadle-Davidson M.M."/>
            <person name="Collemare J."/>
            <person name="Cramer R."/>
            <person name="Frenkel O."/>
            <person name="Godfrey D."/>
            <person name="Harriman J."/>
            <person name="Hoede C."/>
            <person name="King B.C."/>
            <person name="Klages S."/>
            <person name="Kleemann J."/>
            <person name="Knoll D."/>
            <person name="Koti P.S."/>
            <person name="Kreplak J."/>
            <person name="Lopez-Ruiz F.J."/>
            <person name="Lu X."/>
            <person name="Maekawa T."/>
            <person name="Mahanil S."/>
            <person name="Micali C."/>
            <person name="Milgroom M.G."/>
            <person name="Montana G."/>
            <person name="Noir S."/>
            <person name="O'Connell R.J."/>
            <person name="Oberhaensli S."/>
            <person name="Parlange F."/>
            <person name="Pedersen C."/>
            <person name="Quesneville H."/>
            <person name="Reinhardt R."/>
            <person name="Rott M."/>
            <person name="Sacristan S."/>
            <person name="Schmidt S.M."/>
            <person name="Schoen M."/>
            <person name="Skamnioti P."/>
            <person name="Sommer H."/>
            <person name="Stephens A."/>
            <person name="Takahara H."/>
            <person name="Thordal-Christensen H."/>
            <person name="Vigouroux M."/>
            <person name="Wessling R."/>
            <person name="Wicker T."/>
            <person name="Panstruga R."/>
        </authorList>
    </citation>
    <scope>NUCLEOTIDE SEQUENCE [LARGE SCALE GENOMIC DNA]</scope>
    <source>
        <strain evidence="12">DH14</strain>
    </source>
</reference>
<accession>N1JPR8</accession>
<keyword evidence="6 11" id="KW-0489">Methyltransferase</keyword>
<evidence type="ECO:0000256" key="6">
    <source>
        <dbReference type="ARBA" id="ARBA00022603"/>
    </source>
</evidence>
<evidence type="ECO:0000313" key="13">
    <source>
        <dbReference type="Proteomes" id="UP000015441"/>
    </source>
</evidence>
<keyword evidence="9 11" id="KW-0819">tRNA processing</keyword>
<evidence type="ECO:0000256" key="9">
    <source>
        <dbReference type="ARBA" id="ARBA00022694"/>
    </source>
</evidence>
<protein>
    <recommendedName>
        <fullName evidence="4 11">tRNA (uracil-O(2)-)-methyltransferase</fullName>
        <ecNumber evidence="3 11">2.1.1.211</ecNumber>
    </recommendedName>
</protein>
<dbReference type="eggNOG" id="KOG3790">
    <property type="taxonomic scope" value="Eukaryota"/>
</dbReference>
<keyword evidence="5 11" id="KW-0963">Cytoplasm</keyword>
<dbReference type="PANTHER" id="PTHR21210">
    <property type="entry name" value="TRNA (URACIL-O(2)-)-METHYLTRANSFERASE-RELATED"/>
    <property type="match status" value="1"/>
</dbReference>
<dbReference type="GO" id="GO:0141101">
    <property type="term" value="F:tRNA(Ser) (uridine(44)-2'-O-)-methyltransferase activity"/>
    <property type="evidence" value="ECO:0007669"/>
    <property type="project" value="UniProtKB-EC"/>
</dbReference>
<dbReference type="Proteomes" id="UP000015441">
    <property type="component" value="Unassembled WGS sequence"/>
</dbReference>
<evidence type="ECO:0000256" key="7">
    <source>
        <dbReference type="ARBA" id="ARBA00022679"/>
    </source>
</evidence>